<dbReference type="Proteomes" id="UP000250235">
    <property type="component" value="Unassembled WGS sequence"/>
</dbReference>
<reference evidence="1 2" key="1">
    <citation type="journal article" date="2015" name="Proc. Natl. Acad. Sci. U.S.A.">
        <title>The resurrection genome of Boea hygrometrica: A blueprint for survival of dehydration.</title>
        <authorList>
            <person name="Xiao L."/>
            <person name="Yang G."/>
            <person name="Zhang L."/>
            <person name="Yang X."/>
            <person name="Zhao S."/>
            <person name="Ji Z."/>
            <person name="Zhou Q."/>
            <person name="Hu M."/>
            <person name="Wang Y."/>
            <person name="Chen M."/>
            <person name="Xu Y."/>
            <person name="Jin H."/>
            <person name="Xiao X."/>
            <person name="Hu G."/>
            <person name="Bao F."/>
            <person name="Hu Y."/>
            <person name="Wan P."/>
            <person name="Li L."/>
            <person name="Deng X."/>
            <person name="Kuang T."/>
            <person name="Xiang C."/>
            <person name="Zhu J.K."/>
            <person name="Oliver M.J."/>
            <person name="He Y."/>
        </authorList>
    </citation>
    <scope>NUCLEOTIDE SEQUENCE [LARGE SCALE GENOMIC DNA]</scope>
    <source>
        <strain evidence="2">cv. XS01</strain>
    </source>
</reference>
<dbReference type="EMBL" id="KV006387">
    <property type="protein sequence ID" value="KZV32658.1"/>
    <property type="molecule type" value="Genomic_DNA"/>
</dbReference>
<evidence type="ECO:0000313" key="2">
    <source>
        <dbReference type="Proteomes" id="UP000250235"/>
    </source>
</evidence>
<dbReference type="AlphaFoldDB" id="A0A2Z7BKK6"/>
<name>A0A2Z7BKK6_9LAMI</name>
<accession>A0A2Z7BKK6</accession>
<organism evidence="1 2">
    <name type="scientific">Dorcoceras hygrometricum</name>
    <dbReference type="NCBI Taxonomy" id="472368"/>
    <lineage>
        <taxon>Eukaryota</taxon>
        <taxon>Viridiplantae</taxon>
        <taxon>Streptophyta</taxon>
        <taxon>Embryophyta</taxon>
        <taxon>Tracheophyta</taxon>
        <taxon>Spermatophyta</taxon>
        <taxon>Magnoliopsida</taxon>
        <taxon>eudicotyledons</taxon>
        <taxon>Gunneridae</taxon>
        <taxon>Pentapetalae</taxon>
        <taxon>asterids</taxon>
        <taxon>lamiids</taxon>
        <taxon>Lamiales</taxon>
        <taxon>Gesneriaceae</taxon>
        <taxon>Didymocarpoideae</taxon>
        <taxon>Trichosporeae</taxon>
        <taxon>Loxocarpinae</taxon>
        <taxon>Dorcoceras</taxon>
    </lineage>
</organism>
<sequence>MGLQRLCTGICEHSDGKVGSELIRTEAEFEDLNTSADRHLAYFRTRHFLSPSPIPSKPLLFTEHYFSDLPSISAVVWSKNGGAELILLSSFDYYQLGDLIRCVGGARRNLSVREILRQLTQEFLSSFELLGKCSLTVSSLVLVVRTRIDSTCVTLNGSGIQLAVGPQPLRLRNHNFGLAHRIMVKRLATLLHDPLGITDSACKNHLVVVSVQYGPYNPQPLRLRNHNFGLAHRIMVKRLATLLHDPLGITDSACKNHLVVVSVQYGPYNTYIPIIPTTIGKSRVARDPIAMHTYWRSNSDITSVTRSTTIGKSRVAIDPIAMRTSWRSNSDITSVTSIGYPRMRASGESSTTKHRLLHASGSHPIPPPNDPNFHVICISFVRVNFRSFGEDKKKRLISSKAQDLDEAYNIDQRNQIRALLSWLRTNQLRVFSCAG</sequence>
<evidence type="ECO:0000313" key="1">
    <source>
        <dbReference type="EMBL" id="KZV32658.1"/>
    </source>
</evidence>
<proteinExistence type="predicted"/>
<gene>
    <name evidence="1" type="ORF">F511_23927</name>
</gene>
<protein>
    <submittedName>
        <fullName evidence="1">Uncharacterized protein</fullName>
    </submittedName>
</protein>
<keyword evidence="2" id="KW-1185">Reference proteome</keyword>